<name>I9DHG6_9FIRM</name>
<accession>I9DHG6</accession>
<dbReference type="EMBL" id="CP010978">
    <property type="protein sequence ID" value="AJQ29326.1"/>
    <property type="molecule type" value="Genomic_DNA"/>
</dbReference>
<gene>
    <name evidence="1" type="ORF">JBW_03989</name>
</gene>
<dbReference type="OrthoDB" id="1683046at2"/>
<reference evidence="2" key="2">
    <citation type="submission" date="2015-02" db="EMBL/GenBank/DDBJ databases">
        <title>Complete Genome Sequence of Pelosinus fermentans JBW45.</title>
        <authorList>
            <person name="De Leon K.B."/>
            <person name="Utturkar S.M."/>
            <person name="Camilleri L.B."/>
            <person name="Arkin A.P."/>
            <person name="Fields M.W."/>
            <person name="Brown S.D."/>
            <person name="Wall J.D."/>
        </authorList>
    </citation>
    <scope>NUCLEOTIDE SEQUENCE [LARGE SCALE GENOMIC DNA]</scope>
    <source>
        <strain evidence="2">JBW45</strain>
    </source>
</reference>
<evidence type="ECO:0000313" key="1">
    <source>
        <dbReference type="EMBL" id="AJQ29326.1"/>
    </source>
</evidence>
<dbReference type="KEGG" id="pft:JBW_03989"/>
<dbReference type="Proteomes" id="UP000005361">
    <property type="component" value="Chromosome"/>
</dbReference>
<evidence type="ECO:0000313" key="2">
    <source>
        <dbReference type="Proteomes" id="UP000005361"/>
    </source>
</evidence>
<organism evidence="1 2">
    <name type="scientific">Pelosinus fermentans JBW45</name>
    <dbReference type="NCBI Taxonomy" id="1192197"/>
    <lineage>
        <taxon>Bacteria</taxon>
        <taxon>Bacillati</taxon>
        <taxon>Bacillota</taxon>
        <taxon>Negativicutes</taxon>
        <taxon>Selenomonadales</taxon>
        <taxon>Sporomusaceae</taxon>
        <taxon>Pelosinus</taxon>
    </lineage>
</organism>
<dbReference type="RefSeq" id="WP_007956267.1">
    <property type="nucleotide sequence ID" value="NZ_CP010978.1"/>
</dbReference>
<protein>
    <submittedName>
        <fullName evidence="1">Uncharacterized protein</fullName>
    </submittedName>
</protein>
<sequence>MQFAIAEKFHEKYLEDVAMEISQDSLWRKRLFEGQYHEQFLATYKELEELPCQLWTIFSQYGLEFLVSKVQSCPETFDEDLIIFKFQAKGFSHLVRYSGNGRNDFESI</sequence>
<dbReference type="HOGENOM" id="CLU_2247463_0_0_9"/>
<proteinExistence type="predicted"/>
<reference evidence="1 2" key="1">
    <citation type="journal article" date="2015" name="Genome Announc.">
        <title>Complete Genome Sequence of Pelosinus fermentans JBW45, a Member of a Remarkably Competitive Group of Negativicutes in the Firmicutes Phylum.</title>
        <authorList>
            <person name="De Leon K.B."/>
            <person name="Utturkar S.M."/>
            <person name="Camilleri L.B."/>
            <person name="Elias D.A."/>
            <person name="Arkin A.P."/>
            <person name="Fields M.W."/>
            <person name="Brown S.D."/>
            <person name="Wall J.D."/>
        </authorList>
    </citation>
    <scope>NUCLEOTIDE SEQUENCE [LARGE SCALE GENOMIC DNA]</scope>
    <source>
        <strain evidence="1 2">JBW45</strain>
    </source>
</reference>
<dbReference type="AlphaFoldDB" id="I9DHG6"/>